<keyword evidence="4 7" id="KW-0456">Lyase</keyword>
<dbReference type="RefSeq" id="WP_091054143.1">
    <property type="nucleotide sequence ID" value="NZ_FNGF01000009.1"/>
</dbReference>
<evidence type="ECO:0000256" key="1">
    <source>
        <dbReference type="ARBA" id="ARBA00001933"/>
    </source>
</evidence>
<accession>A0A1G9MH29</accession>
<dbReference type="AlphaFoldDB" id="A0A1G9MH29"/>
<evidence type="ECO:0000313" key="8">
    <source>
        <dbReference type="Proteomes" id="UP000198662"/>
    </source>
</evidence>
<keyword evidence="3" id="KW-0663">Pyridoxal phosphate</keyword>
<evidence type="ECO:0000256" key="2">
    <source>
        <dbReference type="ARBA" id="ARBA00012224"/>
    </source>
</evidence>
<dbReference type="EMBL" id="FNGF01000009">
    <property type="protein sequence ID" value="SDL73403.1"/>
    <property type="molecule type" value="Genomic_DNA"/>
</dbReference>
<dbReference type="GO" id="GO:0047804">
    <property type="term" value="F:cysteine-S-conjugate beta-lyase activity"/>
    <property type="evidence" value="ECO:0007669"/>
    <property type="project" value="UniProtKB-EC"/>
</dbReference>
<dbReference type="STRING" id="380244.SAMN05216298_4964"/>
<dbReference type="InterPro" id="IPR051798">
    <property type="entry name" value="Class-II_PLP-Dep_Aminotrans"/>
</dbReference>
<evidence type="ECO:0000256" key="3">
    <source>
        <dbReference type="ARBA" id="ARBA00022898"/>
    </source>
</evidence>
<dbReference type="PANTHER" id="PTHR43525">
    <property type="entry name" value="PROTEIN MALY"/>
    <property type="match status" value="1"/>
</dbReference>
<sequence>MSATTHASNELPDNPLRQLTLDQLRQRTSEKWRRYDPDVLPLWVAEMDVRLAEPIAKAVTDAIAAGDTGYPSGTGYAEAVAAFAAERWHWTDLEPDRVRTVPDIMLGVVEMLKAVTGPGDAIVVNSPVYPPFHLFPVFNDRRVIEAPLGADQRIDFAALAAAFELALGRGGRAAYLLCHPHNPTGTVHTRSELERVARLAADYGVRVVADEAHAPLVAPGTRFVPYLTVAGGEAGLALTSAAKAWNLPGLRGAVAMAGTDARADLARMPEKMAVSISHLGSIAHTAAFREGGPWLDALLAGLDENRRLLADLLADRLPDVRYRPEPGTYLAWLDCRALGLGDDPAAVFMEKGRVALNSGLPFGTGGAGHVRLNYATSPEILAEAVDRMAAAL</sequence>
<comment type="similarity">
    <text evidence="5">Belongs to the class-II pyridoxal-phosphate-dependent aminotransferase family. MalY/PatB cystathionine beta-lyase subfamily.</text>
</comment>
<dbReference type="GO" id="GO:0030170">
    <property type="term" value="F:pyridoxal phosphate binding"/>
    <property type="evidence" value="ECO:0007669"/>
    <property type="project" value="InterPro"/>
</dbReference>
<organism evidence="7 8">
    <name type="scientific">Glycomyces sambucus</name>
    <dbReference type="NCBI Taxonomy" id="380244"/>
    <lineage>
        <taxon>Bacteria</taxon>
        <taxon>Bacillati</taxon>
        <taxon>Actinomycetota</taxon>
        <taxon>Actinomycetes</taxon>
        <taxon>Glycomycetales</taxon>
        <taxon>Glycomycetaceae</taxon>
        <taxon>Glycomyces</taxon>
    </lineage>
</organism>
<proteinExistence type="inferred from homology"/>
<dbReference type="CDD" id="cd00609">
    <property type="entry name" value="AAT_like"/>
    <property type="match status" value="1"/>
</dbReference>
<dbReference type="Proteomes" id="UP000198662">
    <property type="component" value="Unassembled WGS sequence"/>
</dbReference>
<dbReference type="EC" id="4.4.1.13" evidence="2"/>
<keyword evidence="8" id="KW-1185">Reference proteome</keyword>
<dbReference type="SUPFAM" id="SSF53383">
    <property type="entry name" value="PLP-dependent transferases"/>
    <property type="match status" value="1"/>
</dbReference>
<gene>
    <name evidence="7" type="ORF">SAMN05216298_4964</name>
</gene>
<dbReference type="InterPro" id="IPR015422">
    <property type="entry name" value="PyrdxlP-dep_Trfase_small"/>
</dbReference>
<dbReference type="Gene3D" id="3.90.1150.10">
    <property type="entry name" value="Aspartate Aminotransferase, domain 1"/>
    <property type="match status" value="1"/>
</dbReference>
<dbReference type="OrthoDB" id="3224382at2"/>
<dbReference type="InterPro" id="IPR015421">
    <property type="entry name" value="PyrdxlP-dep_Trfase_major"/>
</dbReference>
<dbReference type="InterPro" id="IPR004839">
    <property type="entry name" value="Aminotransferase_I/II_large"/>
</dbReference>
<evidence type="ECO:0000256" key="4">
    <source>
        <dbReference type="ARBA" id="ARBA00023239"/>
    </source>
</evidence>
<name>A0A1G9MH29_9ACTN</name>
<comment type="cofactor">
    <cofactor evidence="1">
        <name>pyridoxal 5'-phosphate</name>
        <dbReference type="ChEBI" id="CHEBI:597326"/>
    </cofactor>
</comment>
<dbReference type="PANTHER" id="PTHR43525:SF2">
    <property type="entry name" value="CYSTATHIONINE BETA-LYASE-RELATED"/>
    <property type="match status" value="1"/>
</dbReference>
<dbReference type="Pfam" id="PF00155">
    <property type="entry name" value="Aminotran_1_2"/>
    <property type="match status" value="1"/>
</dbReference>
<evidence type="ECO:0000259" key="6">
    <source>
        <dbReference type="Pfam" id="PF00155"/>
    </source>
</evidence>
<dbReference type="Gene3D" id="3.40.640.10">
    <property type="entry name" value="Type I PLP-dependent aspartate aminotransferase-like (Major domain)"/>
    <property type="match status" value="1"/>
</dbReference>
<dbReference type="InterPro" id="IPR015424">
    <property type="entry name" value="PyrdxlP-dep_Trfase"/>
</dbReference>
<protein>
    <recommendedName>
        <fullName evidence="2">cysteine-S-conjugate beta-lyase</fullName>
        <ecNumber evidence="2">4.4.1.13</ecNumber>
    </recommendedName>
</protein>
<reference evidence="8" key="1">
    <citation type="submission" date="2016-10" db="EMBL/GenBank/DDBJ databases">
        <authorList>
            <person name="Varghese N."/>
            <person name="Submissions S."/>
        </authorList>
    </citation>
    <scope>NUCLEOTIDE SEQUENCE [LARGE SCALE GENOMIC DNA]</scope>
    <source>
        <strain evidence="8">CGMCC 4.3147</strain>
    </source>
</reference>
<evidence type="ECO:0000313" key="7">
    <source>
        <dbReference type="EMBL" id="SDL73403.1"/>
    </source>
</evidence>
<feature type="domain" description="Aminotransferase class I/classII large" evidence="6">
    <location>
        <begin position="53"/>
        <end position="387"/>
    </location>
</feature>
<evidence type="ECO:0000256" key="5">
    <source>
        <dbReference type="ARBA" id="ARBA00037974"/>
    </source>
</evidence>